<name>H5XTJ7_9FIRM</name>
<dbReference type="EMBL" id="CM001441">
    <property type="protein sequence ID" value="EHQ88596.1"/>
    <property type="molecule type" value="Genomic_DNA"/>
</dbReference>
<dbReference type="HOGENOM" id="CLU_1956029_0_0_9"/>
<dbReference type="RefSeq" id="WP_007781200.1">
    <property type="nucleotide sequence ID" value="NZ_CM001441.1"/>
</dbReference>
<dbReference type="OrthoDB" id="2885035at2"/>
<protein>
    <submittedName>
        <fullName evidence="1">Uncharacterized protein</fullName>
    </submittedName>
</protein>
<proteinExistence type="predicted"/>
<organism evidence="1 2">
    <name type="scientific">Desulfosporosinus youngiae DSM 17734</name>
    <dbReference type="NCBI Taxonomy" id="768710"/>
    <lineage>
        <taxon>Bacteria</taxon>
        <taxon>Bacillati</taxon>
        <taxon>Bacillota</taxon>
        <taxon>Clostridia</taxon>
        <taxon>Eubacteriales</taxon>
        <taxon>Desulfitobacteriaceae</taxon>
        <taxon>Desulfosporosinus</taxon>
    </lineage>
</organism>
<reference evidence="1 2" key="1">
    <citation type="submission" date="2011-11" db="EMBL/GenBank/DDBJ databases">
        <title>The Noncontiguous Finished genome of Desulfosporosinus youngiae DSM 17734.</title>
        <authorList>
            <consortium name="US DOE Joint Genome Institute (JGI-PGF)"/>
            <person name="Lucas S."/>
            <person name="Han J."/>
            <person name="Lapidus A."/>
            <person name="Cheng J.-F."/>
            <person name="Goodwin L."/>
            <person name="Pitluck S."/>
            <person name="Peters L."/>
            <person name="Ovchinnikova G."/>
            <person name="Lu M."/>
            <person name="Land M.L."/>
            <person name="Hauser L."/>
            <person name="Pester M."/>
            <person name="Spring S."/>
            <person name="Ollivier B."/>
            <person name="Rattei T."/>
            <person name="Klenk H.-P."/>
            <person name="Wagner M."/>
            <person name="Loy A."/>
            <person name="Woyke T.J."/>
        </authorList>
    </citation>
    <scope>NUCLEOTIDE SEQUENCE [LARGE SCALE GENOMIC DNA]</scope>
    <source>
        <strain evidence="1 2">DSM 17734</strain>
    </source>
</reference>
<dbReference type="AlphaFoldDB" id="H5XTJ7"/>
<sequence>MIITRKMLNEIEQNYRKSFPQEFKQYVLVNYAEEPFPYEYSEQDLYEHIRRDIRDYDQGNLDIAVKSPSERWQEERDYLQTLCREQSSKIRDREDYILELEHVLAENGLETPRMANHRLEKGDVSF</sequence>
<accession>H5XTJ7</accession>
<dbReference type="STRING" id="768710.DesyoDRAFT_1441"/>
<evidence type="ECO:0000313" key="1">
    <source>
        <dbReference type="EMBL" id="EHQ88596.1"/>
    </source>
</evidence>
<gene>
    <name evidence="1" type="ORF">DesyoDRAFT_1441</name>
</gene>
<evidence type="ECO:0000313" key="2">
    <source>
        <dbReference type="Proteomes" id="UP000005104"/>
    </source>
</evidence>
<keyword evidence="2" id="KW-1185">Reference proteome</keyword>
<dbReference type="Proteomes" id="UP000005104">
    <property type="component" value="Chromosome"/>
</dbReference>